<protein>
    <submittedName>
        <fullName evidence="2">Uncharacterized protein</fullName>
    </submittedName>
</protein>
<evidence type="ECO:0000313" key="2">
    <source>
        <dbReference type="EMBL" id="MCI32947.1"/>
    </source>
</evidence>
<dbReference type="EMBL" id="LXQA010200153">
    <property type="protein sequence ID" value="MCI32947.1"/>
    <property type="molecule type" value="Genomic_DNA"/>
</dbReference>
<evidence type="ECO:0000313" key="3">
    <source>
        <dbReference type="Proteomes" id="UP000265520"/>
    </source>
</evidence>
<dbReference type="Proteomes" id="UP000265520">
    <property type="component" value="Unassembled WGS sequence"/>
</dbReference>
<proteinExistence type="predicted"/>
<feature type="compositionally biased region" description="Low complexity" evidence="1">
    <location>
        <begin position="1"/>
        <end position="18"/>
    </location>
</feature>
<evidence type="ECO:0000256" key="1">
    <source>
        <dbReference type="SAM" id="MobiDB-lite"/>
    </source>
</evidence>
<feature type="non-terminal residue" evidence="2">
    <location>
        <position position="63"/>
    </location>
</feature>
<sequence>MEESSSSQQQNLPLNSQSEASHFAKGKTMDINYNDFELVIEQPVDFKALKVNGFEVEQFFTNQ</sequence>
<dbReference type="AlphaFoldDB" id="A0A392R9R0"/>
<keyword evidence="3" id="KW-1185">Reference proteome</keyword>
<accession>A0A392R9R0</accession>
<name>A0A392R9R0_9FABA</name>
<reference evidence="2 3" key="1">
    <citation type="journal article" date="2018" name="Front. Plant Sci.">
        <title>Red Clover (Trifolium pratense) and Zigzag Clover (T. medium) - A Picture of Genomic Similarities and Differences.</title>
        <authorList>
            <person name="Dluhosova J."/>
            <person name="Istvanek J."/>
            <person name="Nedelnik J."/>
            <person name="Repkova J."/>
        </authorList>
    </citation>
    <scope>NUCLEOTIDE SEQUENCE [LARGE SCALE GENOMIC DNA]</scope>
    <source>
        <strain evidence="3">cv. 10/8</strain>
        <tissue evidence="2">Leaf</tissue>
    </source>
</reference>
<feature type="region of interest" description="Disordered" evidence="1">
    <location>
        <begin position="1"/>
        <end position="23"/>
    </location>
</feature>
<comment type="caution">
    <text evidence="2">The sequence shown here is derived from an EMBL/GenBank/DDBJ whole genome shotgun (WGS) entry which is preliminary data.</text>
</comment>
<organism evidence="2 3">
    <name type="scientific">Trifolium medium</name>
    <dbReference type="NCBI Taxonomy" id="97028"/>
    <lineage>
        <taxon>Eukaryota</taxon>
        <taxon>Viridiplantae</taxon>
        <taxon>Streptophyta</taxon>
        <taxon>Embryophyta</taxon>
        <taxon>Tracheophyta</taxon>
        <taxon>Spermatophyta</taxon>
        <taxon>Magnoliopsida</taxon>
        <taxon>eudicotyledons</taxon>
        <taxon>Gunneridae</taxon>
        <taxon>Pentapetalae</taxon>
        <taxon>rosids</taxon>
        <taxon>fabids</taxon>
        <taxon>Fabales</taxon>
        <taxon>Fabaceae</taxon>
        <taxon>Papilionoideae</taxon>
        <taxon>50 kb inversion clade</taxon>
        <taxon>NPAAA clade</taxon>
        <taxon>Hologalegina</taxon>
        <taxon>IRL clade</taxon>
        <taxon>Trifolieae</taxon>
        <taxon>Trifolium</taxon>
    </lineage>
</organism>